<dbReference type="Pfam" id="PF13561">
    <property type="entry name" value="adh_short_C2"/>
    <property type="match status" value="1"/>
</dbReference>
<dbReference type="EMBL" id="UINC01003742">
    <property type="protein sequence ID" value="SVA08878.1"/>
    <property type="molecule type" value="Genomic_DNA"/>
</dbReference>
<dbReference type="AlphaFoldDB" id="A0A381SZY7"/>
<feature type="domain" description="Ketoreductase" evidence="3">
    <location>
        <begin position="7"/>
        <end position="187"/>
    </location>
</feature>
<organism evidence="4">
    <name type="scientific">marine metagenome</name>
    <dbReference type="NCBI Taxonomy" id="408172"/>
    <lineage>
        <taxon>unclassified sequences</taxon>
        <taxon>metagenomes</taxon>
        <taxon>ecological metagenomes</taxon>
    </lineage>
</organism>
<evidence type="ECO:0000256" key="1">
    <source>
        <dbReference type="ARBA" id="ARBA00006484"/>
    </source>
</evidence>
<dbReference type="FunFam" id="3.40.50.720:FF:000084">
    <property type="entry name" value="Short-chain dehydrogenase reductase"/>
    <property type="match status" value="1"/>
</dbReference>
<dbReference type="SUPFAM" id="SSF51735">
    <property type="entry name" value="NAD(P)-binding Rossmann-fold domains"/>
    <property type="match status" value="1"/>
</dbReference>
<dbReference type="PANTHER" id="PTHR42760:SF115">
    <property type="entry name" value="3-OXOACYL-[ACYL-CARRIER-PROTEIN] REDUCTASE FABG"/>
    <property type="match status" value="1"/>
</dbReference>
<dbReference type="Gene3D" id="3.40.50.720">
    <property type="entry name" value="NAD(P)-binding Rossmann-like Domain"/>
    <property type="match status" value="1"/>
</dbReference>
<dbReference type="PRINTS" id="PR00080">
    <property type="entry name" value="SDRFAMILY"/>
</dbReference>
<dbReference type="PROSITE" id="PS00061">
    <property type="entry name" value="ADH_SHORT"/>
    <property type="match status" value="1"/>
</dbReference>
<sequence length="253" mass="26534">MMELLGKTVVVTGGGRGLGRAYCESLAEQGANVVAADIRDTGNTIEAVKSAGGHAIGVHLDVTDPISCNDMANAAIEAYGRIDSLVNNAALYGDISGGRFDQISDSQWDNVMNVNIKGIWNCCRACVPSIRESGGGTIINISSLAATYGMPYALDYAMSKAAVIGMTRSLARELGRDWIRVNAVAPTAVLTEGTEEYMGEKMEKALAVIASNQALSANLEPKDMVGTISFLVSDASKFITGQTIMVDGGTTLL</sequence>
<evidence type="ECO:0000256" key="2">
    <source>
        <dbReference type="ARBA" id="ARBA00023002"/>
    </source>
</evidence>
<dbReference type="InterPro" id="IPR057326">
    <property type="entry name" value="KR_dom"/>
</dbReference>
<keyword evidence="2" id="KW-0560">Oxidoreductase</keyword>
<evidence type="ECO:0000259" key="3">
    <source>
        <dbReference type="SMART" id="SM00822"/>
    </source>
</evidence>
<dbReference type="NCBIfam" id="NF005559">
    <property type="entry name" value="PRK07231.1"/>
    <property type="match status" value="1"/>
</dbReference>
<comment type="similarity">
    <text evidence="1">Belongs to the short-chain dehydrogenases/reductases (SDR) family.</text>
</comment>
<dbReference type="SMART" id="SM00822">
    <property type="entry name" value="PKS_KR"/>
    <property type="match status" value="1"/>
</dbReference>
<dbReference type="CDD" id="cd05233">
    <property type="entry name" value="SDR_c"/>
    <property type="match status" value="1"/>
</dbReference>
<dbReference type="InterPro" id="IPR036291">
    <property type="entry name" value="NAD(P)-bd_dom_sf"/>
</dbReference>
<evidence type="ECO:0000313" key="4">
    <source>
        <dbReference type="EMBL" id="SVA08878.1"/>
    </source>
</evidence>
<protein>
    <recommendedName>
        <fullName evidence="3">Ketoreductase domain-containing protein</fullName>
    </recommendedName>
</protein>
<dbReference type="GO" id="GO:0016616">
    <property type="term" value="F:oxidoreductase activity, acting on the CH-OH group of donors, NAD or NADP as acceptor"/>
    <property type="evidence" value="ECO:0007669"/>
    <property type="project" value="UniProtKB-ARBA"/>
</dbReference>
<dbReference type="InterPro" id="IPR020904">
    <property type="entry name" value="Sc_DH/Rdtase_CS"/>
</dbReference>
<dbReference type="PRINTS" id="PR00081">
    <property type="entry name" value="GDHRDH"/>
</dbReference>
<proteinExistence type="inferred from homology"/>
<dbReference type="InterPro" id="IPR002347">
    <property type="entry name" value="SDR_fam"/>
</dbReference>
<name>A0A381SZY7_9ZZZZ</name>
<accession>A0A381SZY7</accession>
<dbReference type="PANTHER" id="PTHR42760">
    <property type="entry name" value="SHORT-CHAIN DEHYDROGENASES/REDUCTASES FAMILY MEMBER"/>
    <property type="match status" value="1"/>
</dbReference>
<reference evidence="4" key="1">
    <citation type="submission" date="2018-05" db="EMBL/GenBank/DDBJ databases">
        <authorList>
            <person name="Lanie J.A."/>
            <person name="Ng W.-L."/>
            <person name="Kazmierczak K.M."/>
            <person name="Andrzejewski T.M."/>
            <person name="Davidsen T.M."/>
            <person name="Wayne K.J."/>
            <person name="Tettelin H."/>
            <person name="Glass J.I."/>
            <person name="Rusch D."/>
            <person name="Podicherti R."/>
            <person name="Tsui H.-C.T."/>
            <person name="Winkler M.E."/>
        </authorList>
    </citation>
    <scope>NUCLEOTIDE SEQUENCE</scope>
</reference>
<gene>
    <name evidence="4" type="ORF">METZ01_LOCUS61732</name>
</gene>